<gene>
    <name evidence="8" type="ORF">FC694_03175</name>
</gene>
<evidence type="ECO:0000256" key="4">
    <source>
        <dbReference type="ARBA" id="ARBA00023136"/>
    </source>
</evidence>
<dbReference type="InterPro" id="IPR058795">
    <property type="entry name" value="LcnD_C"/>
</dbReference>
<sequence length="438" mass="49961">MTKIYSFDQLTDSTELLDKKPPRIITWLLVFISAVIVTFMIWAYIGKIDIVSKGTAIVQAKSEISVIRTQMTGVIEAVMVRPGDEVKKGDVLVKLKNEDLVHKQKQLDQIIKQLEGQIGMLEELKKSIQFKKESFSNGVDVKIREEYKGYEQGYQSLQKEKENEVQILDRSKIANEQDDILQGLITEKENLQREITSLNRQKSKKDISEEQKEIINDKVQLLEAQKNSLEKSSKKRIKVLESERKNIELIKKGEQEELKYALNQYKENAIISVNQRIQSLEQIIFEKKQEFDGLNNEGKTASVIALKDGIIQFPKTVQSGDLIDSGQEIISIVPKDNEKKIMILLSAQEVKGLKKGDKVQYSFQLKKTDKQVGEVTYISATPTFDKKSNSYLYELEATIHTANQGDLYTGMVGSASVITGKQEIWKFILKKLDFISSQ</sequence>
<feature type="coiled-coil region" evidence="5">
    <location>
        <begin position="174"/>
        <end position="297"/>
    </location>
</feature>
<keyword evidence="4 6" id="KW-0472">Membrane</keyword>
<dbReference type="Proteomes" id="UP000306037">
    <property type="component" value="Unassembled WGS sequence"/>
</dbReference>
<keyword evidence="2 6" id="KW-0812">Transmembrane</keyword>
<dbReference type="PRINTS" id="PR01490">
    <property type="entry name" value="RTXTOXIND"/>
</dbReference>
<proteinExistence type="predicted"/>
<evidence type="ECO:0000256" key="6">
    <source>
        <dbReference type="SAM" id="Phobius"/>
    </source>
</evidence>
<dbReference type="SUPFAM" id="SSF51230">
    <property type="entry name" value="Single hybrid motif"/>
    <property type="match status" value="1"/>
</dbReference>
<comment type="subcellular location">
    <subcellularLocation>
        <location evidence="1">Membrane</location>
    </subcellularLocation>
</comment>
<feature type="coiled-coil region" evidence="5">
    <location>
        <begin position="97"/>
        <end position="124"/>
    </location>
</feature>
<dbReference type="InterPro" id="IPR050739">
    <property type="entry name" value="MFP"/>
</dbReference>
<reference evidence="8 9" key="1">
    <citation type="journal article" date="2019" name="Environ. Microbiol.">
        <title>An active ?-lactamase is a part of an orchestrated cell wall stress resistance network of Bacillus subtilis and related rhizosphere species.</title>
        <authorList>
            <person name="Bucher T."/>
            <person name="Keren-Paz A."/>
            <person name="Hausser J."/>
            <person name="Olender T."/>
            <person name="Cytryn E."/>
            <person name="Kolodkin-Gal I."/>
        </authorList>
    </citation>
    <scope>NUCLEOTIDE SEQUENCE [LARGE SCALE GENOMIC DNA]</scope>
    <source>
        <strain evidence="8 9">I71</strain>
    </source>
</reference>
<organism evidence="8 9">
    <name type="scientific">Bacillus wiedmannii</name>
    <dbReference type="NCBI Taxonomy" id="1890302"/>
    <lineage>
        <taxon>Bacteria</taxon>
        <taxon>Bacillati</taxon>
        <taxon>Bacillota</taxon>
        <taxon>Bacilli</taxon>
        <taxon>Bacillales</taxon>
        <taxon>Bacillaceae</taxon>
        <taxon>Bacillus</taxon>
        <taxon>Bacillus cereus group</taxon>
    </lineage>
</organism>
<dbReference type="PANTHER" id="PTHR30386">
    <property type="entry name" value="MEMBRANE FUSION SUBUNIT OF EMRAB-TOLC MULTIDRUG EFFLUX PUMP"/>
    <property type="match status" value="1"/>
</dbReference>
<dbReference type="Gene3D" id="2.40.30.170">
    <property type="match status" value="1"/>
</dbReference>
<keyword evidence="5" id="KW-0175">Coiled coil</keyword>
<name>A0A4U2N3K1_9BACI</name>
<dbReference type="Gene3D" id="2.40.50.100">
    <property type="match status" value="1"/>
</dbReference>
<dbReference type="InterPro" id="IPR011053">
    <property type="entry name" value="Single_hybrid_motif"/>
</dbReference>
<accession>A0A4U2N3K1</accession>
<evidence type="ECO:0000256" key="3">
    <source>
        <dbReference type="ARBA" id="ARBA00022989"/>
    </source>
</evidence>
<protein>
    <submittedName>
        <fullName evidence="8">HlyD family efflux transporter periplasmic adaptor subunit</fullName>
    </submittedName>
</protein>
<keyword evidence="3 6" id="KW-1133">Transmembrane helix</keyword>
<dbReference type="PANTHER" id="PTHR30386:SF28">
    <property type="entry name" value="EXPORTED PROTEIN"/>
    <property type="match status" value="1"/>
</dbReference>
<dbReference type="EMBL" id="SZOM01000026">
    <property type="protein sequence ID" value="TKH18982.1"/>
    <property type="molecule type" value="Genomic_DNA"/>
</dbReference>
<comment type="caution">
    <text evidence="8">The sequence shown here is derived from an EMBL/GenBank/DDBJ whole genome shotgun (WGS) entry which is preliminary data.</text>
</comment>
<evidence type="ECO:0000256" key="2">
    <source>
        <dbReference type="ARBA" id="ARBA00022692"/>
    </source>
</evidence>
<feature type="domain" description="LcnD-like C-terminal" evidence="7">
    <location>
        <begin position="338"/>
        <end position="421"/>
    </location>
</feature>
<evidence type="ECO:0000313" key="9">
    <source>
        <dbReference type="Proteomes" id="UP000306037"/>
    </source>
</evidence>
<dbReference type="AlphaFoldDB" id="A0A4U2N3K1"/>
<evidence type="ECO:0000313" key="8">
    <source>
        <dbReference type="EMBL" id="TKH18982.1"/>
    </source>
</evidence>
<evidence type="ECO:0000256" key="5">
    <source>
        <dbReference type="SAM" id="Coils"/>
    </source>
</evidence>
<feature type="transmembrane region" description="Helical" evidence="6">
    <location>
        <begin position="24"/>
        <end position="45"/>
    </location>
</feature>
<evidence type="ECO:0000256" key="1">
    <source>
        <dbReference type="ARBA" id="ARBA00004370"/>
    </source>
</evidence>
<dbReference type="Pfam" id="PF25940">
    <property type="entry name" value="LcnD_C"/>
    <property type="match status" value="1"/>
</dbReference>
<dbReference type="RefSeq" id="WP_137050903.1">
    <property type="nucleotide sequence ID" value="NZ_SZOM01000026.1"/>
</dbReference>
<evidence type="ECO:0000259" key="7">
    <source>
        <dbReference type="Pfam" id="PF25940"/>
    </source>
</evidence>